<dbReference type="RefSeq" id="XP_024717494.1">
    <property type="nucleotide sequence ID" value="XM_024861265.1"/>
</dbReference>
<comment type="similarity">
    <text evidence="2">Belongs to the cytidine and deoxycytidylate deaminase family. ADAT3 subfamily.</text>
</comment>
<dbReference type="GO" id="GO:0005634">
    <property type="term" value="C:nucleus"/>
    <property type="evidence" value="ECO:0007669"/>
    <property type="project" value="TreeGrafter"/>
</dbReference>
<dbReference type="PANTHER" id="PTHR11079">
    <property type="entry name" value="CYTOSINE DEAMINASE FAMILY MEMBER"/>
    <property type="match status" value="1"/>
</dbReference>
<dbReference type="GO" id="GO:0052717">
    <property type="term" value="F:tRNA-specific adenosine-34 deaminase activity"/>
    <property type="evidence" value="ECO:0007669"/>
    <property type="project" value="TreeGrafter"/>
</dbReference>
<accession>A0A2T3AS59</accession>
<dbReference type="AlphaFoldDB" id="A0A2T3AS59"/>
<organism evidence="4 5">
    <name type="scientific">Amorphotheca resinae ATCC 22711</name>
    <dbReference type="NCBI Taxonomy" id="857342"/>
    <lineage>
        <taxon>Eukaryota</taxon>
        <taxon>Fungi</taxon>
        <taxon>Dikarya</taxon>
        <taxon>Ascomycota</taxon>
        <taxon>Pezizomycotina</taxon>
        <taxon>Leotiomycetes</taxon>
        <taxon>Helotiales</taxon>
        <taxon>Amorphothecaceae</taxon>
        <taxon>Amorphotheca</taxon>
    </lineage>
</organism>
<dbReference type="EMBL" id="KZ679017">
    <property type="protein sequence ID" value="PSS09196.1"/>
    <property type="molecule type" value="Genomic_DNA"/>
</dbReference>
<proteinExistence type="inferred from homology"/>
<sequence>MDYESAAGNKSRLVPLKTTLEVETRDRVINVYVNAIPVKQASNALSIIRRLIPNDGGLDLQHLRRFVKYDDAPPHVRASISETRSLVTPGPENETPKELIFIAGSVDSISKESLIEGLSSISNPVCICSIQVPLLAPTSHEQAAFWTSRYWPTVYKKSNPFGPHPSIVSRAEEDINEDVEKWMALADGAAQEARATGSGEDIGVVIVTRKNGIARPVAIAGDARWLDWPHSSRGNVAAHATLRAIAMVADGLRARDEDQQGVSDITIPADTGIFRDQPRMPTEQCRSPIDDDGYLCHDLEIYCTHEPCVMCSMAIVHSRFGRVVFRRRMPSTGGLCSDGELGHGLFWRKELNWTLLAWHWSSGTDSIGTCGVESDLHA</sequence>
<dbReference type="PROSITE" id="PS51747">
    <property type="entry name" value="CYT_DCMP_DEAMINASES_2"/>
    <property type="match status" value="1"/>
</dbReference>
<reference evidence="4 5" key="1">
    <citation type="journal article" date="2018" name="New Phytol.">
        <title>Comparative genomics and transcriptomics depict ericoid mycorrhizal fungi as versatile saprotrophs and plant mutualists.</title>
        <authorList>
            <person name="Martino E."/>
            <person name="Morin E."/>
            <person name="Grelet G.A."/>
            <person name="Kuo A."/>
            <person name="Kohler A."/>
            <person name="Daghino S."/>
            <person name="Barry K.W."/>
            <person name="Cichocki N."/>
            <person name="Clum A."/>
            <person name="Dockter R.B."/>
            <person name="Hainaut M."/>
            <person name="Kuo R.C."/>
            <person name="LaButti K."/>
            <person name="Lindahl B.D."/>
            <person name="Lindquist E.A."/>
            <person name="Lipzen A."/>
            <person name="Khouja H.R."/>
            <person name="Magnuson J."/>
            <person name="Murat C."/>
            <person name="Ohm R.A."/>
            <person name="Singer S.W."/>
            <person name="Spatafora J.W."/>
            <person name="Wang M."/>
            <person name="Veneault-Fourrey C."/>
            <person name="Henrissat B."/>
            <person name="Grigoriev I.V."/>
            <person name="Martin F.M."/>
            <person name="Perotto S."/>
        </authorList>
    </citation>
    <scope>NUCLEOTIDE SEQUENCE [LARGE SCALE GENOMIC DNA]</scope>
    <source>
        <strain evidence="4 5">ATCC 22711</strain>
    </source>
</reference>
<name>A0A2T3AS59_AMORE</name>
<keyword evidence="5" id="KW-1185">Reference proteome</keyword>
<dbReference type="STRING" id="857342.A0A2T3AS59"/>
<keyword evidence="1" id="KW-0819">tRNA processing</keyword>
<dbReference type="PANTHER" id="PTHR11079:SF156">
    <property type="entry name" value="INACTIVE TRNA-SPECIFIC ADENOSINE DEAMINASE-LIKE PROTEIN 3-RELATED"/>
    <property type="match status" value="1"/>
</dbReference>
<evidence type="ECO:0000256" key="2">
    <source>
        <dbReference type="ARBA" id="ARBA00038160"/>
    </source>
</evidence>
<evidence type="ECO:0000313" key="4">
    <source>
        <dbReference type="EMBL" id="PSS09196.1"/>
    </source>
</evidence>
<evidence type="ECO:0000313" key="5">
    <source>
        <dbReference type="Proteomes" id="UP000241818"/>
    </source>
</evidence>
<dbReference type="OrthoDB" id="3180714at2759"/>
<evidence type="ECO:0000259" key="3">
    <source>
        <dbReference type="PROSITE" id="PS51747"/>
    </source>
</evidence>
<dbReference type="GeneID" id="36569346"/>
<dbReference type="GO" id="GO:0005737">
    <property type="term" value="C:cytoplasm"/>
    <property type="evidence" value="ECO:0007669"/>
    <property type="project" value="TreeGrafter"/>
</dbReference>
<evidence type="ECO:0000256" key="1">
    <source>
        <dbReference type="ARBA" id="ARBA00022694"/>
    </source>
</evidence>
<dbReference type="GO" id="GO:0008033">
    <property type="term" value="P:tRNA processing"/>
    <property type="evidence" value="ECO:0007669"/>
    <property type="project" value="UniProtKB-KW"/>
</dbReference>
<dbReference type="InParanoid" id="A0A2T3AS59"/>
<dbReference type="Gene3D" id="3.40.140.10">
    <property type="entry name" value="Cytidine Deaminase, domain 2"/>
    <property type="match status" value="1"/>
</dbReference>
<feature type="domain" description="CMP/dCMP-type deaminase" evidence="3">
    <location>
        <begin position="177"/>
        <end position="338"/>
    </location>
</feature>
<protein>
    <recommendedName>
        <fullName evidence="3">CMP/dCMP-type deaminase domain-containing protein</fullName>
    </recommendedName>
</protein>
<dbReference type="InterPro" id="IPR002125">
    <property type="entry name" value="CMP_dCMP_dom"/>
</dbReference>
<dbReference type="SUPFAM" id="SSF53927">
    <property type="entry name" value="Cytidine deaminase-like"/>
    <property type="match status" value="1"/>
</dbReference>
<dbReference type="Proteomes" id="UP000241818">
    <property type="component" value="Unassembled WGS sequence"/>
</dbReference>
<dbReference type="FunCoup" id="A0A2T3AS59">
    <property type="interactions" value="29"/>
</dbReference>
<dbReference type="Pfam" id="PF00383">
    <property type="entry name" value="dCMP_cyt_deam_1"/>
    <property type="match status" value="1"/>
</dbReference>
<gene>
    <name evidence="4" type="ORF">M430DRAFT_109245</name>
</gene>
<dbReference type="InterPro" id="IPR016193">
    <property type="entry name" value="Cytidine_deaminase-like"/>
</dbReference>